<keyword evidence="9" id="KW-0444">Lipid biosynthesis</keyword>
<keyword evidence="27" id="KW-1185">Reference proteome</keyword>
<evidence type="ECO:0000256" key="8">
    <source>
        <dbReference type="ARBA" id="ARBA00022475"/>
    </source>
</evidence>
<dbReference type="Pfam" id="PF01148">
    <property type="entry name" value="CTP_transf_1"/>
    <property type="match status" value="1"/>
</dbReference>
<evidence type="ECO:0000256" key="18">
    <source>
        <dbReference type="ARBA" id="ARBA00029893"/>
    </source>
</evidence>
<evidence type="ECO:0000313" key="26">
    <source>
        <dbReference type="EMBL" id="SEO65448.1"/>
    </source>
</evidence>
<dbReference type="EC" id="2.7.7.41" evidence="6"/>
<organism evidence="26 27">
    <name type="scientific">Denitrobacterium detoxificans</name>
    <dbReference type="NCBI Taxonomy" id="79604"/>
    <lineage>
        <taxon>Bacteria</taxon>
        <taxon>Bacillati</taxon>
        <taxon>Actinomycetota</taxon>
        <taxon>Coriobacteriia</taxon>
        <taxon>Eggerthellales</taxon>
        <taxon>Eggerthellaceae</taxon>
        <taxon>Denitrobacterium</taxon>
    </lineage>
</organism>
<dbReference type="EMBL" id="FOEC01000003">
    <property type="protein sequence ID" value="SEO65448.1"/>
    <property type="molecule type" value="Genomic_DNA"/>
</dbReference>
<evidence type="ECO:0000256" key="3">
    <source>
        <dbReference type="ARBA" id="ARBA00005119"/>
    </source>
</evidence>
<keyword evidence="16" id="KW-0594">Phospholipid biosynthesis</keyword>
<evidence type="ECO:0000256" key="15">
    <source>
        <dbReference type="ARBA" id="ARBA00023136"/>
    </source>
</evidence>
<comment type="similarity">
    <text evidence="5">Belongs to the CDS family.</text>
</comment>
<feature type="region of interest" description="Disordered" evidence="24">
    <location>
        <begin position="1"/>
        <end position="29"/>
    </location>
</feature>
<feature type="transmembrane region" description="Helical" evidence="25">
    <location>
        <begin position="218"/>
        <end position="237"/>
    </location>
</feature>
<dbReference type="PANTHER" id="PTHR46382">
    <property type="entry name" value="PHOSPHATIDATE CYTIDYLYLTRANSFERASE"/>
    <property type="match status" value="1"/>
</dbReference>
<feature type="transmembrane region" description="Helical" evidence="25">
    <location>
        <begin position="121"/>
        <end position="140"/>
    </location>
</feature>
<keyword evidence="13 25" id="KW-1133">Transmembrane helix</keyword>
<evidence type="ECO:0000256" key="19">
    <source>
        <dbReference type="ARBA" id="ARBA00031825"/>
    </source>
</evidence>
<evidence type="ECO:0000256" key="16">
    <source>
        <dbReference type="ARBA" id="ARBA00023209"/>
    </source>
</evidence>
<evidence type="ECO:0000256" key="14">
    <source>
        <dbReference type="ARBA" id="ARBA00023098"/>
    </source>
</evidence>
<comment type="subcellular location">
    <subcellularLocation>
        <location evidence="2">Cell membrane</location>
        <topology evidence="2">Multi-pass membrane protein</topology>
    </subcellularLocation>
</comment>
<comment type="pathway">
    <text evidence="3">Phospholipid metabolism; CDP-diacylglycerol biosynthesis; CDP-diacylglycerol from sn-glycerol 3-phosphate: step 3/3.</text>
</comment>
<dbReference type="GO" id="GO:0005886">
    <property type="term" value="C:plasma membrane"/>
    <property type="evidence" value="ECO:0007669"/>
    <property type="project" value="UniProtKB-SubCell"/>
</dbReference>
<comment type="pathway">
    <text evidence="4">Lipid metabolism.</text>
</comment>
<evidence type="ECO:0000256" key="1">
    <source>
        <dbReference type="ARBA" id="ARBA00001698"/>
    </source>
</evidence>
<evidence type="ECO:0000256" key="25">
    <source>
        <dbReference type="SAM" id="Phobius"/>
    </source>
</evidence>
<dbReference type="GO" id="GO:0016024">
    <property type="term" value="P:CDP-diacylglycerol biosynthetic process"/>
    <property type="evidence" value="ECO:0007669"/>
    <property type="project" value="TreeGrafter"/>
</dbReference>
<dbReference type="Proteomes" id="UP000182975">
    <property type="component" value="Unassembled WGS sequence"/>
</dbReference>
<dbReference type="RefSeq" id="WP_240480614.1">
    <property type="nucleotide sequence ID" value="NZ_CP011402.1"/>
</dbReference>
<feature type="transmembrane region" description="Helical" evidence="25">
    <location>
        <begin position="175"/>
        <end position="197"/>
    </location>
</feature>
<keyword evidence="14" id="KW-0443">Lipid metabolism</keyword>
<accession>A0A1H8RH18</accession>
<evidence type="ECO:0000256" key="20">
    <source>
        <dbReference type="ARBA" id="ARBA00032253"/>
    </source>
</evidence>
<evidence type="ECO:0000256" key="13">
    <source>
        <dbReference type="ARBA" id="ARBA00022989"/>
    </source>
</evidence>
<comment type="catalytic activity">
    <reaction evidence="1">
        <text>a 1,2-diacyl-sn-glycero-3-phosphate + CTP + H(+) = a CDP-1,2-diacyl-sn-glycerol + diphosphate</text>
        <dbReference type="Rhea" id="RHEA:16229"/>
        <dbReference type="ChEBI" id="CHEBI:15378"/>
        <dbReference type="ChEBI" id="CHEBI:33019"/>
        <dbReference type="ChEBI" id="CHEBI:37563"/>
        <dbReference type="ChEBI" id="CHEBI:58332"/>
        <dbReference type="ChEBI" id="CHEBI:58608"/>
        <dbReference type="EC" id="2.7.7.41"/>
    </reaction>
</comment>
<evidence type="ECO:0000256" key="17">
    <source>
        <dbReference type="ARBA" id="ARBA00023264"/>
    </source>
</evidence>
<dbReference type="STRING" id="79604.AAY81_02520"/>
<reference evidence="27" key="1">
    <citation type="submission" date="2016-10" db="EMBL/GenBank/DDBJ databases">
        <authorList>
            <person name="Varghese N."/>
        </authorList>
    </citation>
    <scope>NUCLEOTIDE SEQUENCE [LARGE SCALE GENOMIC DNA]</scope>
    <source>
        <strain evidence="27">DSM 21843</strain>
    </source>
</reference>
<evidence type="ECO:0000256" key="6">
    <source>
        <dbReference type="ARBA" id="ARBA00012487"/>
    </source>
</evidence>
<gene>
    <name evidence="26" type="ORF">SAMN02910314_00814</name>
</gene>
<keyword evidence="10 26" id="KW-0808">Transferase</keyword>
<evidence type="ECO:0000256" key="7">
    <source>
        <dbReference type="ARBA" id="ARBA00019373"/>
    </source>
</evidence>
<evidence type="ECO:0000256" key="2">
    <source>
        <dbReference type="ARBA" id="ARBA00004651"/>
    </source>
</evidence>
<keyword evidence="11 25" id="KW-0812">Transmembrane</keyword>
<evidence type="ECO:0000256" key="24">
    <source>
        <dbReference type="SAM" id="MobiDB-lite"/>
    </source>
</evidence>
<dbReference type="AlphaFoldDB" id="A0A1H8RH18"/>
<feature type="transmembrane region" description="Helical" evidence="25">
    <location>
        <begin position="243"/>
        <end position="263"/>
    </location>
</feature>
<evidence type="ECO:0000313" key="27">
    <source>
        <dbReference type="Proteomes" id="UP000182975"/>
    </source>
</evidence>
<evidence type="ECO:0000256" key="22">
    <source>
        <dbReference type="ARBA" id="ARBA00032743"/>
    </source>
</evidence>
<dbReference type="PANTHER" id="PTHR46382:SF1">
    <property type="entry name" value="PHOSPHATIDATE CYTIDYLYLTRANSFERASE"/>
    <property type="match status" value="1"/>
</dbReference>
<evidence type="ECO:0000256" key="23">
    <source>
        <dbReference type="ARBA" id="ARBA00033406"/>
    </source>
</evidence>
<evidence type="ECO:0000256" key="10">
    <source>
        <dbReference type="ARBA" id="ARBA00022679"/>
    </source>
</evidence>
<dbReference type="GO" id="GO:0004605">
    <property type="term" value="F:phosphatidate cytidylyltransferase activity"/>
    <property type="evidence" value="ECO:0007669"/>
    <property type="project" value="UniProtKB-EC"/>
</dbReference>
<evidence type="ECO:0000256" key="21">
    <source>
        <dbReference type="ARBA" id="ARBA00032396"/>
    </source>
</evidence>
<keyword evidence="15 25" id="KW-0472">Membrane</keyword>
<name>A0A1H8RH18_9ACTN</name>
<sequence length="315" mass="33974">MSSNSFEAEEQTRGQRARRAVSNAPHKAKQVAYEKTPDRFKNATSLQVRFRTGVVYVLVSILAVLATDITTVVYLSLVSGICAGEFYYMMRADAKLPNETIGVVGAVAYPVAMWLWGLTGIALVAVLHMMALFIWYVYWMRARVGDVAISFFGAGYTGMLLSSLILLRHSVPDPWGGVILLVVFCSIWFNDAAAYLFGSKFGKHKLAPRTSPKKSWEGLIAGLVVSGGVWCVMSFIPGVTMPIPMAILFGVLCGGAGVVGDLAESRIKRNVGVKDSGTIMPGHGGLLDRCDSLFFASVAAYILLLIGGCIPYVAV</sequence>
<evidence type="ECO:0000256" key="12">
    <source>
        <dbReference type="ARBA" id="ARBA00022695"/>
    </source>
</evidence>
<evidence type="ECO:0000256" key="5">
    <source>
        <dbReference type="ARBA" id="ARBA00010185"/>
    </source>
</evidence>
<feature type="transmembrane region" description="Helical" evidence="25">
    <location>
        <begin position="293"/>
        <end position="314"/>
    </location>
</feature>
<protein>
    <recommendedName>
        <fullName evidence="7">Phosphatidate cytidylyltransferase</fullName>
        <ecNumber evidence="6">2.7.7.41</ecNumber>
    </recommendedName>
    <alternativeName>
        <fullName evidence="20">CDP-DAG synthase</fullName>
    </alternativeName>
    <alternativeName>
        <fullName evidence="22">CDP-DG synthase</fullName>
    </alternativeName>
    <alternativeName>
        <fullName evidence="18">CDP-diacylglycerol synthase</fullName>
    </alternativeName>
    <alternativeName>
        <fullName evidence="21">CDP-diglyceride pyrophosphorylase</fullName>
    </alternativeName>
    <alternativeName>
        <fullName evidence="23">CDP-diglyceride synthase</fullName>
    </alternativeName>
    <alternativeName>
        <fullName evidence="19">CTP:phosphatidate cytidylyltransferase</fullName>
    </alternativeName>
</protein>
<proteinExistence type="inferred from homology"/>
<evidence type="ECO:0000256" key="9">
    <source>
        <dbReference type="ARBA" id="ARBA00022516"/>
    </source>
</evidence>
<keyword evidence="17" id="KW-1208">Phospholipid metabolism</keyword>
<keyword evidence="8" id="KW-1003">Cell membrane</keyword>
<evidence type="ECO:0000256" key="11">
    <source>
        <dbReference type="ARBA" id="ARBA00022692"/>
    </source>
</evidence>
<keyword evidence="12 26" id="KW-0548">Nucleotidyltransferase</keyword>
<evidence type="ECO:0000256" key="4">
    <source>
        <dbReference type="ARBA" id="ARBA00005189"/>
    </source>
</evidence>
<feature type="transmembrane region" description="Helical" evidence="25">
    <location>
        <begin position="147"/>
        <end position="169"/>
    </location>
</feature>